<dbReference type="InterPro" id="IPR036770">
    <property type="entry name" value="Ankyrin_rpt-contain_sf"/>
</dbReference>
<feature type="domain" description="PGG" evidence="3">
    <location>
        <begin position="548"/>
        <end position="660"/>
    </location>
</feature>
<dbReference type="Pfam" id="PF12796">
    <property type="entry name" value="Ank_2"/>
    <property type="match status" value="1"/>
</dbReference>
<feature type="transmembrane region" description="Helical" evidence="2">
    <location>
        <begin position="637"/>
        <end position="662"/>
    </location>
</feature>
<reference evidence="5" key="1">
    <citation type="submission" date="2025-08" db="UniProtKB">
        <authorList>
            <consortium name="RefSeq"/>
        </authorList>
    </citation>
    <scope>IDENTIFICATION</scope>
    <source>
        <tissue evidence="5">Stem</tissue>
    </source>
</reference>
<dbReference type="SUPFAM" id="SSF48403">
    <property type="entry name" value="Ankyrin repeat"/>
    <property type="match status" value="1"/>
</dbReference>
<evidence type="ECO:0000256" key="2">
    <source>
        <dbReference type="SAM" id="Phobius"/>
    </source>
</evidence>
<feature type="transmembrane region" description="Helical" evidence="2">
    <location>
        <begin position="594"/>
        <end position="616"/>
    </location>
</feature>
<dbReference type="Gene3D" id="1.25.40.20">
    <property type="entry name" value="Ankyrin repeat-containing domain"/>
    <property type="match status" value="1"/>
</dbReference>
<accession>A0A1S3B243</accession>
<dbReference type="GeneID" id="103484975"/>
<sequence length="716" mass="81400">MAPSFKKKNDIKSNNVRIRKKRVNLRYCMRKSHRHTKLPSSSSSTFNHPINNNIPNNTNFIPRSSHQSPSHEIQEEHYGSNSFHAHLSEDTISSIIHSQSTADDDGQLEADAAGGLGSRGSDCQTIDIAAVLENQQLRNSSNAKNSDAPSPREKTFLYRSALKGEWRRVESLIEKYPHYARCAVTKNQETVLHVAAGAKQTGFVKELVHRMSPTDMTMQNKYGNTALCFAATSGIVRIAQLIVNKNEDLPLIRGFSNLTPLFMAVSYKRKLMATYLFAVTDIFQLTPEDQIELLIASIHSDFFDISLQITRMNPNLATMKCSKNNNESALHVMARKPLAIGSATKQLSIWRKCIKFGFNGKFYDKNMMNIFAREVVKFLWEYIVEEFEEKEMLEFIKYPTRLLHDATRAENVEFLIILINLYPDIVWEEDDEGKTIFDVAIENRLENVFNLIDEIGGLNEFAMKHRLTNRNYSMLHTVANLATPNNLNRVTGAAFQMQRELLWFKEVEKIVLPSQLMAKSNDPNPQLSKLTPRELFTENHKDLRKAGEEWMKNTANSCMIVAALITTVVFAAAFTVPGGCDDNTGNPIFQSKPWFTVFVISDAAALVSSSTSILMFMSILTSRYAEDDFLHSLPSRLLIGLTSLFVSIVCMVVTFTATFFLLYQNAKLWVPLTVAVMTILPVCCFCRLQFKLWVDTFHNTYLSRFLFRSRGRLFSL</sequence>
<dbReference type="SMART" id="SM00248">
    <property type="entry name" value="ANK"/>
    <property type="match status" value="4"/>
</dbReference>
<evidence type="ECO:0000313" key="5">
    <source>
        <dbReference type="RefSeq" id="XP_008440605.3"/>
    </source>
</evidence>
<organism evidence="4 5">
    <name type="scientific">Cucumis melo</name>
    <name type="common">Muskmelon</name>
    <dbReference type="NCBI Taxonomy" id="3656"/>
    <lineage>
        <taxon>Eukaryota</taxon>
        <taxon>Viridiplantae</taxon>
        <taxon>Streptophyta</taxon>
        <taxon>Embryophyta</taxon>
        <taxon>Tracheophyta</taxon>
        <taxon>Spermatophyta</taxon>
        <taxon>Magnoliopsida</taxon>
        <taxon>eudicotyledons</taxon>
        <taxon>Gunneridae</taxon>
        <taxon>Pentapetalae</taxon>
        <taxon>rosids</taxon>
        <taxon>fabids</taxon>
        <taxon>Cucurbitales</taxon>
        <taxon>Cucurbitaceae</taxon>
        <taxon>Benincaseae</taxon>
        <taxon>Cucumis</taxon>
    </lineage>
</organism>
<dbReference type="InterPro" id="IPR002110">
    <property type="entry name" value="Ankyrin_rpt"/>
</dbReference>
<keyword evidence="2" id="KW-0472">Membrane</keyword>
<dbReference type="RefSeq" id="XP_008440605.3">
    <property type="nucleotide sequence ID" value="XM_008442383.3"/>
</dbReference>
<dbReference type="InParanoid" id="A0A1S3B243"/>
<dbReference type="InterPro" id="IPR026961">
    <property type="entry name" value="PGG_dom"/>
</dbReference>
<evidence type="ECO:0000259" key="3">
    <source>
        <dbReference type="Pfam" id="PF13962"/>
    </source>
</evidence>
<proteinExistence type="predicted"/>
<protein>
    <submittedName>
        <fullName evidence="5">Ankyrin repeat-containing protein ITN1-like isoform X1</fullName>
    </submittedName>
</protein>
<feature type="region of interest" description="Disordered" evidence="1">
    <location>
        <begin position="98"/>
        <end position="118"/>
    </location>
</feature>
<keyword evidence="4" id="KW-1185">Reference proteome</keyword>
<dbReference type="GO" id="GO:0016020">
    <property type="term" value="C:membrane"/>
    <property type="evidence" value="ECO:0007669"/>
    <property type="project" value="TreeGrafter"/>
</dbReference>
<dbReference type="AlphaFoldDB" id="A0A1S3B243"/>
<dbReference type="PANTHER" id="PTHR24177">
    <property type="entry name" value="CASKIN"/>
    <property type="match status" value="1"/>
</dbReference>
<feature type="transmembrane region" description="Helical" evidence="2">
    <location>
        <begin position="554"/>
        <end position="574"/>
    </location>
</feature>
<evidence type="ECO:0000313" key="4">
    <source>
        <dbReference type="Proteomes" id="UP001652600"/>
    </source>
</evidence>
<dbReference type="eggNOG" id="KOG0504">
    <property type="taxonomic scope" value="Eukaryota"/>
</dbReference>
<keyword evidence="2" id="KW-1133">Transmembrane helix</keyword>
<keyword evidence="2" id="KW-0812">Transmembrane</keyword>
<dbReference type="PANTHER" id="PTHR24177:SF292">
    <property type="entry name" value="ANKYRIN REPEAT FAMILY PROTEIN-RELATED"/>
    <property type="match status" value="1"/>
</dbReference>
<feature type="transmembrane region" description="Helical" evidence="2">
    <location>
        <begin position="668"/>
        <end position="688"/>
    </location>
</feature>
<dbReference type="KEGG" id="cmo:103484975"/>
<dbReference type="Pfam" id="PF13962">
    <property type="entry name" value="PGG"/>
    <property type="match status" value="1"/>
</dbReference>
<name>A0A1S3B243_CUCME</name>
<gene>
    <name evidence="5" type="primary">LOC103484975</name>
</gene>
<evidence type="ECO:0000256" key="1">
    <source>
        <dbReference type="SAM" id="MobiDB-lite"/>
    </source>
</evidence>
<dbReference type="Proteomes" id="UP001652600">
    <property type="component" value="Chromosome 12"/>
</dbReference>